<dbReference type="AlphaFoldDB" id="A0A5C7G2Z0"/>
<evidence type="ECO:0000313" key="2">
    <source>
        <dbReference type="EMBL" id="TXF96985.1"/>
    </source>
</evidence>
<feature type="transmembrane region" description="Helical" evidence="1">
    <location>
        <begin position="5"/>
        <end position="25"/>
    </location>
</feature>
<evidence type="ECO:0000256" key="1">
    <source>
        <dbReference type="SAM" id="Phobius"/>
    </source>
</evidence>
<organism evidence="2 3">
    <name type="scientific">Massilia arenae</name>
    <dbReference type="NCBI Taxonomy" id="2603288"/>
    <lineage>
        <taxon>Bacteria</taxon>
        <taxon>Pseudomonadati</taxon>
        <taxon>Pseudomonadota</taxon>
        <taxon>Betaproteobacteria</taxon>
        <taxon>Burkholderiales</taxon>
        <taxon>Oxalobacteraceae</taxon>
        <taxon>Telluria group</taxon>
        <taxon>Massilia</taxon>
    </lineage>
</organism>
<gene>
    <name evidence="2" type="ORF">FVD38_22130</name>
</gene>
<sequence length="60" mass="6629">MKRTLVSLGVGFLAAVLTYIAILLVEPTMYVEKAGNIIVNAFVIVSIVTALSFNKFKRKR</sequence>
<keyword evidence="3" id="KW-1185">Reference proteome</keyword>
<protein>
    <submittedName>
        <fullName evidence="2">Uncharacterized protein</fullName>
    </submittedName>
</protein>
<evidence type="ECO:0000313" key="3">
    <source>
        <dbReference type="Proteomes" id="UP000321413"/>
    </source>
</evidence>
<dbReference type="Proteomes" id="UP000321413">
    <property type="component" value="Unassembled WGS sequence"/>
</dbReference>
<dbReference type="RefSeq" id="WP_147936783.1">
    <property type="nucleotide sequence ID" value="NZ_VPFD01000030.1"/>
</dbReference>
<reference evidence="2 3" key="1">
    <citation type="submission" date="2019-08" db="EMBL/GenBank/DDBJ databases">
        <title>Massilia golmudensis sp. nov., isolated from sand in the Qinghai-Tibetan Plateau.</title>
        <authorList>
            <person name="Zhang B."/>
        </authorList>
    </citation>
    <scope>NUCLEOTIDE SEQUENCE [LARGE SCALE GENOMIC DNA]</scope>
    <source>
        <strain evidence="2 3">GEM5</strain>
    </source>
</reference>
<feature type="transmembrane region" description="Helical" evidence="1">
    <location>
        <begin position="37"/>
        <end position="54"/>
    </location>
</feature>
<keyword evidence="1" id="KW-0472">Membrane</keyword>
<keyword evidence="1" id="KW-1133">Transmembrane helix</keyword>
<accession>A0A5C7G2Z0</accession>
<comment type="caution">
    <text evidence="2">The sequence shown here is derived from an EMBL/GenBank/DDBJ whole genome shotgun (WGS) entry which is preliminary data.</text>
</comment>
<proteinExistence type="predicted"/>
<dbReference type="EMBL" id="VPFD01000030">
    <property type="protein sequence ID" value="TXF96985.1"/>
    <property type="molecule type" value="Genomic_DNA"/>
</dbReference>
<name>A0A5C7G2Z0_9BURK</name>
<keyword evidence="1" id="KW-0812">Transmembrane</keyword>